<keyword evidence="1" id="KW-0472">Membrane</keyword>
<organism evidence="2 3">
    <name type="scientific">Cloeon dipterum</name>
    <dbReference type="NCBI Taxonomy" id="197152"/>
    <lineage>
        <taxon>Eukaryota</taxon>
        <taxon>Metazoa</taxon>
        <taxon>Ecdysozoa</taxon>
        <taxon>Arthropoda</taxon>
        <taxon>Hexapoda</taxon>
        <taxon>Insecta</taxon>
        <taxon>Pterygota</taxon>
        <taxon>Palaeoptera</taxon>
        <taxon>Ephemeroptera</taxon>
        <taxon>Pisciforma</taxon>
        <taxon>Baetidae</taxon>
        <taxon>Cloeon</taxon>
    </lineage>
</organism>
<dbReference type="Proteomes" id="UP000494165">
    <property type="component" value="Unassembled WGS sequence"/>
</dbReference>
<evidence type="ECO:0000256" key="1">
    <source>
        <dbReference type="SAM" id="Phobius"/>
    </source>
</evidence>
<reference evidence="2 3" key="1">
    <citation type="submission" date="2020-04" db="EMBL/GenBank/DDBJ databases">
        <authorList>
            <person name="Alioto T."/>
            <person name="Alioto T."/>
            <person name="Gomez Garrido J."/>
        </authorList>
    </citation>
    <scope>NUCLEOTIDE SEQUENCE [LARGE SCALE GENOMIC DNA]</scope>
</reference>
<protein>
    <submittedName>
        <fullName evidence="2">Uncharacterized protein</fullName>
    </submittedName>
</protein>
<proteinExistence type="predicted"/>
<accession>A0A8S1BV68</accession>
<evidence type="ECO:0000313" key="2">
    <source>
        <dbReference type="EMBL" id="CAB3363406.1"/>
    </source>
</evidence>
<sequence>MSLVDTICSAASNCVQESLDLVSAVLTLASVVGRTKTPNAEDAHPAEESLWAYGTSSLLNCLLLVVVLAFIHFLILLAFRKPKTLGELKEIIDRVIQLWLLAAFKNFLVKMLRRNK</sequence>
<feature type="transmembrane region" description="Helical" evidence="1">
    <location>
        <begin position="91"/>
        <end position="109"/>
    </location>
</feature>
<dbReference type="EMBL" id="CADEPI010000012">
    <property type="protein sequence ID" value="CAB3363406.1"/>
    <property type="molecule type" value="Genomic_DNA"/>
</dbReference>
<keyword evidence="1" id="KW-0812">Transmembrane</keyword>
<evidence type="ECO:0000313" key="3">
    <source>
        <dbReference type="Proteomes" id="UP000494165"/>
    </source>
</evidence>
<comment type="caution">
    <text evidence="2">The sequence shown here is derived from an EMBL/GenBank/DDBJ whole genome shotgun (WGS) entry which is preliminary data.</text>
</comment>
<name>A0A8S1BV68_9INSE</name>
<feature type="transmembrane region" description="Helical" evidence="1">
    <location>
        <begin position="57"/>
        <end position="79"/>
    </location>
</feature>
<gene>
    <name evidence="2" type="ORF">CLODIP_2_CD02254</name>
</gene>
<dbReference type="AlphaFoldDB" id="A0A8S1BV68"/>
<keyword evidence="1" id="KW-1133">Transmembrane helix</keyword>
<keyword evidence="3" id="KW-1185">Reference proteome</keyword>